<protein>
    <submittedName>
        <fullName evidence="1">Uncharacterized protein</fullName>
    </submittedName>
</protein>
<evidence type="ECO:0000313" key="2">
    <source>
        <dbReference type="Proteomes" id="UP000033202"/>
    </source>
</evidence>
<dbReference type="EMBL" id="BBWU01000003">
    <property type="protein sequence ID" value="GAO38092.1"/>
    <property type="molecule type" value="Genomic_DNA"/>
</dbReference>
<dbReference type="AlphaFoldDB" id="A0A0E9MJW6"/>
<evidence type="ECO:0000313" key="1">
    <source>
        <dbReference type="EMBL" id="GAO38092.1"/>
    </source>
</evidence>
<sequence>MRHFIALATCAVAGGPARGLDGAGFAARLEVQARPAVVSKNVRTRMSSISGALKPSGWASNDVTGT</sequence>
<proteinExistence type="predicted"/>
<organism evidence="1 2">
    <name type="scientific">Sphingomonas changbaiensis NBRC 104936</name>
    <dbReference type="NCBI Taxonomy" id="1219043"/>
    <lineage>
        <taxon>Bacteria</taxon>
        <taxon>Pseudomonadati</taxon>
        <taxon>Pseudomonadota</taxon>
        <taxon>Alphaproteobacteria</taxon>
        <taxon>Sphingomonadales</taxon>
        <taxon>Sphingomonadaceae</taxon>
        <taxon>Sphingomonas</taxon>
    </lineage>
</organism>
<reference evidence="1 2" key="1">
    <citation type="submission" date="2015-04" db="EMBL/GenBank/DDBJ databases">
        <title>Whole genome shotgun sequence of Sphingomonas changbaiensis NBRC 104936.</title>
        <authorList>
            <person name="Katano-Makiyama Y."/>
            <person name="Hosoyama A."/>
            <person name="Hashimoto M."/>
            <person name="Noguchi M."/>
            <person name="Tsuchikane K."/>
            <person name="Ohji S."/>
            <person name="Yamazoe A."/>
            <person name="Ichikawa N."/>
            <person name="Kimura A."/>
            <person name="Fujita N."/>
        </authorList>
    </citation>
    <scope>NUCLEOTIDE SEQUENCE [LARGE SCALE GENOMIC DNA]</scope>
    <source>
        <strain evidence="1 2">NBRC 104936</strain>
    </source>
</reference>
<accession>A0A0E9MJW6</accession>
<keyword evidence="2" id="KW-1185">Reference proteome</keyword>
<dbReference type="Proteomes" id="UP000033202">
    <property type="component" value="Unassembled WGS sequence"/>
</dbReference>
<gene>
    <name evidence="1" type="ORF">SCH01S_03_00670</name>
</gene>
<name>A0A0E9MJW6_9SPHN</name>
<comment type="caution">
    <text evidence="1">The sequence shown here is derived from an EMBL/GenBank/DDBJ whole genome shotgun (WGS) entry which is preliminary data.</text>
</comment>